<organism evidence="1 2">
    <name type="scientific">Nepenthes gracilis</name>
    <name type="common">Slender pitcher plant</name>
    <dbReference type="NCBI Taxonomy" id="150966"/>
    <lineage>
        <taxon>Eukaryota</taxon>
        <taxon>Viridiplantae</taxon>
        <taxon>Streptophyta</taxon>
        <taxon>Embryophyta</taxon>
        <taxon>Tracheophyta</taxon>
        <taxon>Spermatophyta</taxon>
        <taxon>Magnoliopsida</taxon>
        <taxon>eudicotyledons</taxon>
        <taxon>Gunneridae</taxon>
        <taxon>Pentapetalae</taxon>
        <taxon>Caryophyllales</taxon>
        <taxon>Nepenthaceae</taxon>
        <taxon>Nepenthes</taxon>
    </lineage>
</organism>
<name>A0AAD3XFR8_NEPGR</name>
<evidence type="ECO:0000313" key="2">
    <source>
        <dbReference type="Proteomes" id="UP001279734"/>
    </source>
</evidence>
<comment type="caution">
    <text evidence="1">The sequence shown here is derived from an EMBL/GenBank/DDBJ whole genome shotgun (WGS) entry which is preliminary data.</text>
</comment>
<keyword evidence="2" id="KW-1185">Reference proteome</keyword>
<gene>
    <name evidence="1" type="ORF">Nepgr_004765</name>
</gene>
<dbReference type="Proteomes" id="UP001279734">
    <property type="component" value="Unassembled WGS sequence"/>
</dbReference>
<accession>A0AAD3XFR8</accession>
<dbReference type="EMBL" id="BSYO01000004">
    <property type="protein sequence ID" value="GMH02926.1"/>
    <property type="molecule type" value="Genomic_DNA"/>
</dbReference>
<proteinExistence type="predicted"/>
<sequence>MTRPPYYSKRWFCWVAFNSALGSAGDNGGSITQEQTSAVWSGARNEAQYSEECWRDTGADEKLQNRTRAFSWMAQDKLVTLKNFRESGAEGKEEVYATGGDDLSASEQLRDILQSSDAGECLGATQTFNLQLPKLVLVGVVFPCTAQKSFS</sequence>
<reference evidence="1" key="1">
    <citation type="submission" date="2023-05" db="EMBL/GenBank/DDBJ databases">
        <title>Nepenthes gracilis genome sequencing.</title>
        <authorList>
            <person name="Fukushima K."/>
        </authorList>
    </citation>
    <scope>NUCLEOTIDE SEQUENCE</scope>
    <source>
        <strain evidence="1">SING2019-196</strain>
    </source>
</reference>
<protein>
    <submittedName>
        <fullName evidence="1">Uncharacterized protein</fullName>
    </submittedName>
</protein>
<evidence type="ECO:0000313" key="1">
    <source>
        <dbReference type="EMBL" id="GMH02926.1"/>
    </source>
</evidence>
<dbReference type="AlphaFoldDB" id="A0AAD3XFR8"/>